<name>A0A6J1G9M1_CUCMO</name>
<evidence type="ECO:0000256" key="2">
    <source>
        <dbReference type="ARBA" id="ARBA00022737"/>
    </source>
</evidence>
<proteinExistence type="inferred from homology"/>
<evidence type="ECO:0000313" key="9">
    <source>
        <dbReference type="RefSeq" id="XP_022948577.1"/>
    </source>
</evidence>
<dbReference type="Gene3D" id="1.10.1780.10">
    <property type="entry name" value="Clp, N-terminal domain"/>
    <property type="match status" value="1"/>
</dbReference>
<feature type="compositionally biased region" description="Acidic residues" evidence="6">
    <location>
        <begin position="918"/>
        <end position="937"/>
    </location>
</feature>
<dbReference type="Proteomes" id="UP000504609">
    <property type="component" value="Unplaced"/>
</dbReference>
<dbReference type="SUPFAM" id="SSF52540">
    <property type="entry name" value="P-loop containing nucleoside triphosphate hydrolases"/>
    <property type="match status" value="1"/>
</dbReference>
<dbReference type="InterPro" id="IPR051650">
    <property type="entry name" value="SL_signaling_regulator"/>
</dbReference>
<feature type="compositionally biased region" description="Polar residues" evidence="6">
    <location>
        <begin position="630"/>
        <end position="644"/>
    </location>
</feature>
<dbReference type="InterPro" id="IPR003959">
    <property type="entry name" value="ATPase_AAA_core"/>
</dbReference>
<gene>
    <name evidence="9" type="primary">LOC111452210</name>
</gene>
<dbReference type="RefSeq" id="XP_022948577.1">
    <property type="nucleotide sequence ID" value="XM_023092809.1"/>
</dbReference>
<feature type="domain" description="Clp R" evidence="7">
    <location>
        <begin position="8"/>
        <end position="174"/>
    </location>
</feature>
<dbReference type="Pfam" id="PF23569">
    <property type="entry name" value="NBD_SMAX1"/>
    <property type="match status" value="1"/>
</dbReference>
<evidence type="ECO:0000259" key="7">
    <source>
        <dbReference type="PROSITE" id="PS51903"/>
    </source>
</evidence>
<dbReference type="GO" id="GO:0005524">
    <property type="term" value="F:ATP binding"/>
    <property type="evidence" value="ECO:0007669"/>
    <property type="project" value="InterPro"/>
</dbReference>
<protein>
    <submittedName>
        <fullName evidence="9">Protein SMAX1-LIKE 6-like</fullName>
    </submittedName>
</protein>
<keyword evidence="2 5" id="KW-0677">Repeat</keyword>
<accession>A0A6J1G9M1</accession>
<evidence type="ECO:0000256" key="4">
    <source>
        <dbReference type="ARBA" id="ARBA00023163"/>
    </source>
</evidence>
<comment type="similarity">
    <text evidence="1">Belongs to the ClpA/ClpB family.</text>
</comment>
<dbReference type="InterPro" id="IPR058954">
    <property type="entry name" value="AAA_lid_SMAX1"/>
</dbReference>
<dbReference type="InterPro" id="IPR027417">
    <property type="entry name" value="P-loop_NTPase"/>
</dbReference>
<dbReference type="GO" id="GO:0016887">
    <property type="term" value="F:ATP hydrolysis activity"/>
    <property type="evidence" value="ECO:0007669"/>
    <property type="project" value="InterPro"/>
</dbReference>
<dbReference type="Pfam" id="PF07724">
    <property type="entry name" value="AAA_2"/>
    <property type="match status" value="1"/>
</dbReference>
<feature type="compositionally biased region" description="Polar residues" evidence="6">
    <location>
        <begin position="560"/>
        <end position="574"/>
    </location>
</feature>
<feature type="compositionally biased region" description="Basic and acidic residues" evidence="6">
    <location>
        <begin position="620"/>
        <end position="629"/>
    </location>
</feature>
<dbReference type="CDD" id="cd19499">
    <property type="entry name" value="RecA-like_ClpB_Hsp104-like"/>
    <property type="match status" value="1"/>
</dbReference>
<evidence type="ECO:0000256" key="5">
    <source>
        <dbReference type="PROSITE-ProRule" id="PRU01251"/>
    </source>
</evidence>
<evidence type="ECO:0000256" key="1">
    <source>
        <dbReference type="ARBA" id="ARBA00008675"/>
    </source>
</evidence>
<dbReference type="GeneID" id="111452210"/>
<feature type="region of interest" description="Disordered" evidence="6">
    <location>
        <begin position="526"/>
        <end position="574"/>
    </location>
</feature>
<keyword evidence="8" id="KW-1185">Reference proteome</keyword>
<dbReference type="Gene3D" id="3.40.50.300">
    <property type="entry name" value="P-loop containing nucleotide triphosphate hydrolases"/>
    <property type="match status" value="1"/>
</dbReference>
<dbReference type="KEGG" id="cmos:111452210"/>
<feature type="region of interest" description="Disordered" evidence="6">
    <location>
        <begin position="620"/>
        <end position="645"/>
    </location>
</feature>
<keyword evidence="4" id="KW-0804">Transcription</keyword>
<organism evidence="8 9">
    <name type="scientific">Cucurbita moschata</name>
    <name type="common">Winter crookneck squash</name>
    <name type="synonym">Cucurbita pepo var. moschata</name>
    <dbReference type="NCBI Taxonomy" id="3662"/>
    <lineage>
        <taxon>Eukaryota</taxon>
        <taxon>Viridiplantae</taxon>
        <taxon>Streptophyta</taxon>
        <taxon>Embryophyta</taxon>
        <taxon>Tracheophyta</taxon>
        <taxon>Spermatophyta</taxon>
        <taxon>Magnoliopsida</taxon>
        <taxon>eudicotyledons</taxon>
        <taxon>Gunneridae</taxon>
        <taxon>Pentapetalae</taxon>
        <taxon>rosids</taxon>
        <taxon>fabids</taxon>
        <taxon>Cucurbitales</taxon>
        <taxon>Cucurbitaceae</taxon>
        <taxon>Cucurbiteae</taxon>
        <taxon>Cucurbita</taxon>
    </lineage>
</organism>
<dbReference type="PANTHER" id="PTHR43572">
    <property type="entry name" value="CHAPERONE PROTEIN CLPD, CHLOROPLASTIC"/>
    <property type="match status" value="1"/>
</dbReference>
<dbReference type="Pfam" id="PF02861">
    <property type="entry name" value="Clp_N"/>
    <property type="match status" value="1"/>
</dbReference>
<dbReference type="SUPFAM" id="SSF81923">
    <property type="entry name" value="Double Clp-N motif"/>
    <property type="match status" value="1"/>
</dbReference>
<dbReference type="PROSITE" id="PS51903">
    <property type="entry name" value="CLP_R"/>
    <property type="match status" value="1"/>
</dbReference>
<dbReference type="PANTHER" id="PTHR43572:SF38">
    <property type="entry name" value="PROTEIN SMAX1-LIKE 6"/>
    <property type="match status" value="1"/>
</dbReference>
<dbReference type="InterPro" id="IPR004176">
    <property type="entry name" value="Clp_R_N"/>
</dbReference>
<evidence type="ECO:0000313" key="8">
    <source>
        <dbReference type="Proteomes" id="UP000504609"/>
    </source>
</evidence>
<dbReference type="Pfam" id="PF26587">
    <property type="entry name" value="AAA_lid_SMAX1"/>
    <property type="match status" value="1"/>
</dbReference>
<dbReference type="InterPro" id="IPR036628">
    <property type="entry name" value="Clp_N_dom_sf"/>
</dbReference>
<reference evidence="9" key="1">
    <citation type="submission" date="2025-08" db="UniProtKB">
        <authorList>
            <consortium name="RefSeq"/>
        </authorList>
    </citation>
    <scope>IDENTIFICATION</scope>
    <source>
        <tissue evidence="9">Young leaves</tissue>
    </source>
</reference>
<dbReference type="InterPro" id="IPR058680">
    <property type="entry name" value="NBD_SMAX1-like"/>
</dbReference>
<sequence>MPTPVSAARQCLTEEAARALDDAVSVARRRCHAQTTSLHAVSALLSLPSSALRDACSRSHSCAYPPRLQFRALDLSVGVSLDRLPSSKPSDEPPISNSLMAAIKRSQANQRRHPDSFHLYQIHNQQQTPSILKVELKYFILSILDDPIVSRVFGEAGFRSCDIKLAIMHPPLSHHPSRFSRSGRFPPIFLCNLPDSDVGNRNFPFPFTSSHGNSDNDANSRRIGEVLVRKKQRNPLLIGVYAVEALRSFTDCVHSCKSDVLPGELSGLRVVCIEKEISEFVSGNGSKESVKLKFEEVSEMVQQCSGPGLVVNYGELSSLEEDDDDSNGMSFVVSQLTSLLKLHNGRLWLIGAVGTYELHEKFRVRFPAIEKDWDVHVLPITSKSMVDVFGGKSSLMGSFVPFGGFFPSQSSFPSRSSSLNQFTRCHQCTEKYEEEVAAIWKPGSTTLPGRHAESSLHIPTTEPDAKTKEFDVCKTSDDDTSTLSDKLIGLQKKWNDICRLHQTQRFPKLDISHTRHGMVLESTRVALDHDRSGEEPSSVTGGRSVSTNPRLSRDLHNKQGRQISEISDTHTDSFQPRTVVSERCLHSDKLLPSPVFSVTTDLGLGSLYASAGENKRKVSELESRTECRPSNDNPGQSLGCSDLNTGRRPVDMREFKPLWNALIEKVRWQGKAISSIIETILRCRSGSGRRHCSSSRQDIWLTFLGPDMIGKRKISLALAELMFGSRENLITVDFSSQDRDRRPNSLFDCEGLDGYDERFRGQTVVDYVAGELRKKPSSVVLLENVDKADVRAKSCLSQAITTGKFPDSHGRQITINNTIFVTTSRNKNVDKTFDVQTEFSEERILTAKNCQMQLLVGGFSSDVNEHNDMNVRITSARGGSNLSKKRKLHESTSRKTNSELQKKASSSKSFLDLNLPVEEVEEEEEEEPNNSDSDSDSISEGSETWLDEFLEQVDEKVMFKPYDFDEAAEKLVKEIRLQFERVFGSKVVLEIEYEIIVQILAAKWLSEKKGAMEEWVELVLHKSFVEAEQKYQMGSGSVIKLVCKQNGVVEEQAAGVVLPATINLN</sequence>
<evidence type="ECO:0000256" key="6">
    <source>
        <dbReference type="SAM" id="MobiDB-lite"/>
    </source>
</evidence>
<dbReference type="AlphaFoldDB" id="A0A6J1G9M1"/>
<feature type="region of interest" description="Disordered" evidence="6">
    <location>
        <begin position="873"/>
        <end position="940"/>
    </location>
</feature>
<keyword evidence="3" id="KW-0805">Transcription regulation</keyword>
<feature type="compositionally biased region" description="Polar residues" evidence="6">
    <location>
        <begin position="535"/>
        <end position="550"/>
    </location>
</feature>
<evidence type="ECO:0000256" key="3">
    <source>
        <dbReference type="ARBA" id="ARBA00023015"/>
    </source>
</evidence>
<feature type="compositionally biased region" description="Basic and acidic residues" evidence="6">
    <location>
        <begin position="889"/>
        <end position="902"/>
    </location>
</feature>